<dbReference type="InterPro" id="IPR013830">
    <property type="entry name" value="SGNH_hydro"/>
</dbReference>
<gene>
    <name evidence="2" type="ORF">CN311_24195</name>
</gene>
<dbReference type="Proteomes" id="UP000219182">
    <property type="component" value="Unassembled WGS sequence"/>
</dbReference>
<dbReference type="PANTHER" id="PTHR30383">
    <property type="entry name" value="THIOESTERASE 1/PROTEASE 1/LYSOPHOSPHOLIPASE L1"/>
    <property type="match status" value="1"/>
</dbReference>
<evidence type="ECO:0000313" key="2">
    <source>
        <dbReference type="EMBL" id="PDQ18552.1"/>
    </source>
</evidence>
<name>A0A2A6F9W0_9HYPH</name>
<dbReference type="AlphaFoldDB" id="A0A2A6F9W0"/>
<reference evidence="2 3" key="1">
    <citation type="submission" date="2017-09" db="EMBL/GenBank/DDBJ databases">
        <title>Mesorhizobum sanjuanii sp. nov. isolated from nodules of Lotus tenuis in saline-alkaline lowlands of Flooding Pampa.</title>
        <authorList>
            <person name="Sannazzaro A.I."/>
            <person name="Torres Tejerizo G.A."/>
            <person name="Fontana F."/>
            <person name="Cumpa Velazquez L.M."/>
            <person name="Hansen L."/>
            <person name="Pistorio M."/>
            <person name="Estrella M.J."/>
        </authorList>
    </citation>
    <scope>NUCLEOTIDE SEQUENCE [LARGE SCALE GENOMIC DNA]</scope>
    <source>
        <strain evidence="2 3">BSA136</strain>
    </source>
</reference>
<keyword evidence="3" id="KW-1185">Reference proteome</keyword>
<dbReference type="Pfam" id="PF13472">
    <property type="entry name" value="Lipase_GDSL_2"/>
    <property type="match status" value="1"/>
</dbReference>
<proteinExistence type="predicted"/>
<dbReference type="InterPro" id="IPR036514">
    <property type="entry name" value="SGNH_hydro_sf"/>
</dbReference>
<accession>A0A2A6F9W0</accession>
<dbReference type="SUPFAM" id="SSF52266">
    <property type="entry name" value="SGNH hydrolase"/>
    <property type="match status" value="1"/>
</dbReference>
<organism evidence="2 3">
    <name type="scientific">Mesorhizobium sanjuanii</name>
    <dbReference type="NCBI Taxonomy" id="2037900"/>
    <lineage>
        <taxon>Bacteria</taxon>
        <taxon>Pseudomonadati</taxon>
        <taxon>Pseudomonadota</taxon>
        <taxon>Alphaproteobacteria</taxon>
        <taxon>Hyphomicrobiales</taxon>
        <taxon>Phyllobacteriaceae</taxon>
        <taxon>Mesorhizobium</taxon>
    </lineage>
</organism>
<protein>
    <recommendedName>
        <fullName evidence="1">SGNH hydrolase-type esterase domain-containing protein</fullName>
    </recommendedName>
</protein>
<dbReference type="GO" id="GO:0016788">
    <property type="term" value="F:hydrolase activity, acting on ester bonds"/>
    <property type="evidence" value="ECO:0007669"/>
    <property type="project" value="UniProtKB-ARBA"/>
</dbReference>
<feature type="domain" description="SGNH hydrolase-type esterase" evidence="1">
    <location>
        <begin position="58"/>
        <end position="207"/>
    </location>
</feature>
<comment type="caution">
    <text evidence="2">The sequence shown here is derived from an EMBL/GenBank/DDBJ whole genome shotgun (WGS) entry which is preliminary data.</text>
</comment>
<evidence type="ECO:0000259" key="1">
    <source>
        <dbReference type="Pfam" id="PF13472"/>
    </source>
</evidence>
<dbReference type="InterPro" id="IPR051532">
    <property type="entry name" value="Ester_Hydrolysis_Enzymes"/>
</dbReference>
<dbReference type="EMBL" id="NWQG01000179">
    <property type="protein sequence ID" value="PDQ18552.1"/>
    <property type="molecule type" value="Genomic_DNA"/>
</dbReference>
<evidence type="ECO:0000313" key="3">
    <source>
        <dbReference type="Proteomes" id="UP000219182"/>
    </source>
</evidence>
<dbReference type="Gene3D" id="3.40.50.1110">
    <property type="entry name" value="SGNH hydrolase"/>
    <property type="match status" value="1"/>
</dbReference>
<sequence length="223" mass="24625">MGIGVGQFSMNRMMILLSGAVLPVLFGAGIGTSSQYPQWRAKVDEFRQFKGHAEIVMFGDSLTAHGNWQEMFPKLSTINRGISGERVDSALLRLGEITAARPRLVFIMLGVNDIRRSVNPDRVAASYGRIIDRLAVVDAIVVQSTLFTSDMAFNSAIKRLNGSLAARCSQVANCRFLDLNAALSRNDRIRPEFTTDGIHLNGDGYRAWEHQIRPMMAAIPAEQ</sequence>